<evidence type="ECO:0000313" key="3">
    <source>
        <dbReference type="EMBL" id="ULN53884.1"/>
    </source>
</evidence>
<dbReference type="PANTHER" id="PTHR43767:SF1">
    <property type="entry name" value="NONRIBOSOMAL PEPTIDE SYNTHASE PES1 (EUROFUNG)-RELATED"/>
    <property type="match status" value="1"/>
</dbReference>
<dbReference type="InterPro" id="IPR025110">
    <property type="entry name" value="AMP-bd_C"/>
</dbReference>
<feature type="domain" description="AMP-dependent synthetase/ligase" evidence="1">
    <location>
        <begin position="33"/>
        <end position="395"/>
    </location>
</feature>
<dbReference type="InterPro" id="IPR045851">
    <property type="entry name" value="AMP-bd_C_sf"/>
</dbReference>
<keyword evidence="4" id="KW-1185">Reference proteome</keyword>
<organism evidence="3 4">
    <name type="scientific">Mycolicibacillus parakoreensis</name>
    <dbReference type="NCBI Taxonomy" id="1069221"/>
    <lineage>
        <taxon>Bacteria</taxon>
        <taxon>Bacillati</taxon>
        <taxon>Actinomycetota</taxon>
        <taxon>Actinomycetes</taxon>
        <taxon>Mycobacteriales</taxon>
        <taxon>Mycobacteriaceae</taxon>
        <taxon>Mycolicibacillus</taxon>
    </lineage>
</organism>
<dbReference type="InterPro" id="IPR050237">
    <property type="entry name" value="ATP-dep_AMP-bd_enzyme"/>
</dbReference>
<dbReference type="EMBL" id="CP092365">
    <property type="protein sequence ID" value="ULN53884.1"/>
    <property type="molecule type" value="Genomic_DNA"/>
</dbReference>
<dbReference type="Proteomes" id="UP001055200">
    <property type="component" value="Chromosome"/>
</dbReference>
<dbReference type="PANTHER" id="PTHR43767">
    <property type="entry name" value="LONG-CHAIN-FATTY-ACID--COA LIGASE"/>
    <property type="match status" value="1"/>
</dbReference>
<dbReference type="SUPFAM" id="SSF56801">
    <property type="entry name" value="Acetyl-CoA synthetase-like"/>
    <property type="match status" value="1"/>
</dbReference>
<reference evidence="3" key="1">
    <citation type="submission" date="2022-08" db="EMBL/GenBank/DDBJ databases">
        <title>Complete genome sequence of 14 non-tuberculosis mycobacteria type-strains.</title>
        <authorList>
            <person name="Igarashi Y."/>
            <person name="Osugi A."/>
            <person name="Mitarai S."/>
        </authorList>
    </citation>
    <scope>NUCLEOTIDE SEQUENCE</scope>
    <source>
        <strain evidence="3">DSM 45575</strain>
    </source>
</reference>
<dbReference type="Pfam" id="PF00501">
    <property type="entry name" value="AMP-binding"/>
    <property type="match status" value="1"/>
</dbReference>
<proteinExistence type="predicted"/>
<evidence type="ECO:0000313" key="4">
    <source>
        <dbReference type="Proteomes" id="UP001055200"/>
    </source>
</evidence>
<dbReference type="PROSITE" id="PS00455">
    <property type="entry name" value="AMP_BINDING"/>
    <property type="match status" value="1"/>
</dbReference>
<dbReference type="RefSeq" id="WP_240172128.1">
    <property type="nucleotide sequence ID" value="NZ_CP092365.1"/>
</dbReference>
<name>A0ABY3U1P3_9MYCO</name>
<sequence length="541" mass="57128">MPSQEFVAYPVERATAYRSAGYFAGLPLDTILTDAARRRPRHRAVLDDTTALTYAELDAAADRLAAGLAGAGITPGDRVLLQLPNGCRFVVALFALLRAGAVPVLCLPGHRRADLAHFLEVSGATTLVIADTAGGFDYRAMATQLVEDRPGLRVIVAGDAGPFLPWEELDAASAAARRPPIDPQQPALLLASGGTTGAPKLIPRTHDDYRYNVTASAGVCALSCDDVYLAVLPAAHNFALACPGLLGALSVGATVVFTTDPSPESAFATITRHGVTVTALVPTLATLWAQACEWEPVTPDTLRLLQVGGAKLGPDEARLLRDALGTEVQQVFGMAEGLLCYTRPGDAAELVEHTQGRPLCVDDELLVVGDDGTPAEPGVEGELWVRGPYTINGYYNAEAVNKRAFNPDGFFRSGDQVRLRQDGYLEVTGRIKDVIQRAGETVAAEELEVHLLAHPAISAAAAVGLPDPYLGEQICAAVVFHADPLTLTQLHHHLEGRGVAAHARPDTVVAMAALPTTAVGKVDKKAIVRLISVDTEPAGDR</sequence>
<feature type="domain" description="AMP-binding enzyme C-terminal" evidence="2">
    <location>
        <begin position="446"/>
        <end position="521"/>
    </location>
</feature>
<gene>
    <name evidence="3" type="ORF">MIU77_06195</name>
</gene>
<evidence type="ECO:0000259" key="2">
    <source>
        <dbReference type="Pfam" id="PF13193"/>
    </source>
</evidence>
<dbReference type="Gene3D" id="3.40.50.12780">
    <property type="entry name" value="N-terminal domain of ligase-like"/>
    <property type="match status" value="1"/>
</dbReference>
<dbReference type="Pfam" id="PF13193">
    <property type="entry name" value="AMP-binding_C"/>
    <property type="match status" value="1"/>
</dbReference>
<evidence type="ECO:0000259" key="1">
    <source>
        <dbReference type="Pfam" id="PF00501"/>
    </source>
</evidence>
<accession>A0ABY3U1P3</accession>
<protein>
    <submittedName>
        <fullName evidence="3">AMP-binding protein</fullName>
    </submittedName>
</protein>
<dbReference type="Gene3D" id="3.30.300.30">
    <property type="match status" value="1"/>
</dbReference>
<dbReference type="InterPro" id="IPR000873">
    <property type="entry name" value="AMP-dep_synth/lig_dom"/>
</dbReference>
<dbReference type="InterPro" id="IPR042099">
    <property type="entry name" value="ANL_N_sf"/>
</dbReference>
<dbReference type="InterPro" id="IPR020845">
    <property type="entry name" value="AMP-binding_CS"/>
</dbReference>